<feature type="region of interest" description="Disordered" evidence="3">
    <location>
        <begin position="186"/>
        <end position="221"/>
    </location>
</feature>
<accession>A0A2G5UNG8</accession>
<evidence type="ECO:0000313" key="6">
    <source>
        <dbReference type="Proteomes" id="UP000230233"/>
    </source>
</evidence>
<organism evidence="5 6">
    <name type="scientific">Caenorhabditis nigoni</name>
    <dbReference type="NCBI Taxonomy" id="1611254"/>
    <lineage>
        <taxon>Eukaryota</taxon>
        <taxon>Metazoa</taxon>
        <taxon>Ecdysozoa</taxon>
        <taxon>Nematoda</taxon>
        <taxon>Chromadorea</taxon>
        <taxon>Rhabditida</taxon>
        <taxon>Rhabditina</taxon>
        <taxon>Rhabditomorpha</taxon>
        <taxon>Rhabditoidea</taxon>
        <taxon>Rhabditidae</taxon>
        <taxon>Peloderinae</taxon>
        <taxon>Caenorhabditis</taxon>
    </lineage>
</organism>
<dbReference type="Proteomes" id="UP000230233">
    <property type="component" value="Chromosome III"/>
</dbReference>
<evidence type="ECO:0000256" key="2">
    <source>
        <dbReference type="RuleBase" id="RU102079"/>
    </source>
</evidence>
<dbReference type="Pfam" id="PF00337">
    <property type="entry name" value="Gal-bind_lectin"/>
    <property type="match status" value="1"/>
</dbReference>
<keyword evidence="6" id="KW-1185">Reference proteome</keyword>
<proteinExistence type="predicted"/>
<dbReference type="InterPro" id="IPR001079">
    <property type="entry name" value="Galectin_CRD"/>
</dbReference>
<sequence>MLSNKQSFFLPTMPFKREINTGCPVGTNIEIAGKPYDDLKKSIFLVLSTNNNDMALRIELLLGQPSKLKIDCIVSQKTSTAIEIPVLCSLNQRAVLRIVTLQHSFQIFFNEAKVADFVHRVDPSLVKTMLLTGPLITEEVIITPPAAATLPTYEQATSPPVEQLMANLNLSNNSSNPQKVPLEQQKYANDLPPPPASVLQPTAPAGTLPLTANTAAPGTSTTSSSFFYTGNSQGFSAHPYPLPGLIDNGTYPSQQNTVGHLPAQTSAPSAPPIAQAPPTQRAPVVTAPGVTAPPVQPVASHYAATPISATSTIPATYTPAPTPSLPYSVTFPQTAASTPISQPPPIAQPGPYYQNQQQLPPGYNPYMPNMQQPPVAQVPYPQQPQVQYPAAVPQPYMYPQATPMIQPYPVYQQYPMGYGYAPEVIYYESGHHHHHHGFFGHHHHHCD</sequence>
<feature type="region of interest" description="Disordered" evidence="3">
    <location>
        <begin position="246"/>
        <end position="280"/>
    </location>
</feature>
<evidence type="ECO:0000313" key="5">
    <source>
        <dbReference type="EMBL" id="PIC40993.1"/>
    </source>
</evidence>
<dbReference type="SUPFAM" id="SSF49899">
    <property type="entry name" value="Concanavalin A-like lectins/glucanases"/>
    <property type="match status" value="1"/>
</dbReference>
<protein>
    <recommendedName>
        <fullName evidence="2">Galectin</fullName>
    </recommendedName>
</protein>
<dbReference type="OrthoDB" id="5871144at2759"/>
<dbReference type="Gene3D" id="2.60.120.200">
    <property type="match status" value="1"/>
</dbReference>
<reference evidence="6" key="1">
    <citation type="submission" date="2017-10" db="EMBL/GenBank/DDBJ databases">
        <title>Rapid genome shrinkage in a self-fertile nematode reveals novel sperm competition proteins.</title>
        <authorList>
            <person name="Yin D."/>
            <person name="Schwarz E.M."/>
            <person name="Thomas C.G."/>
            <person name="Felde R.L."/>
            <person name="Korf I.F."/>
            <person name="Cutter A.D."/>
            <person name="Schartner C.M."/>
            <person name="Ralston E.J."/>
            <person name="Meyer B.J."/>
            <person name="Haag E.S."/>
        </authorList>
    </citation>
    <scope>NUCLEOTIDE SEQUENCE [LARGE SCALE GENOMIC DNA]</scope>
    <source>
        <strain evidence="6">JU1422</strain>
    </source>
</reference>
<dbReference type="InterPro" id="IPR013320">
    <property type="entry name" value="ConA-like_dom_sf"/>
</dbReference>
<dbReference type="GO" id="GO:0030246">
    <property type="term" value="F:carbohydrate binding"/>
    <property type="evidence" value="ECO:0007669"/>
    <property type="project" value="UniProtKB-UniRule"/>
</dbReference>
<comment type="caution">
    <text evidence="5">The sequence shown here is derived from an EMBL/GenBank/DDBJ whole genome shotgun (WGS) entry which is preliminary data.</text>
</comment>
<name>A0A2G5UNG8_9PELO</name>
<keyword evidence="1 2" id="KW-0430">Lectin</keyword>
<evidence type="ECO:0000256" key="1">
    <source>
        <dbReference type="ARBA" id="ARBA00022734"/>
    </source>
</evidence>
<feature type="domain" description="Galectin" evidence="4">
    <location>
        <begin position="15"/>
        <end position="143"/>
    </location>
</feature>
<dbReference type="SMART" id="SM00908">
    <property type="entry name" value="Gal-bind_lectin"/>
    <property type="match status" value="1"/>
</dbReference>
<gene>
    <name evidence="5" type="primary">Cni-W04B5.3</name>
    <name evidence="5" type="synonym">Cnig_chr_III.g8566</name>
    <name evidence="5" type="ORF">B9Z55_008566</name>
</gene>
<evidence type="ECO:0000256" key="3">
    <source>
        <dbReference type="SAM" id="MobiDB-lite"/>
    </source>
</evidence>
<dbReference type="AlphaFoldDB" id="A0A2G5UNG8"/>
<dbReference type="EMBL" id="PDUG01000003">
    <property type="protein sequence ID" value="PIC40993.1"/>
    <property type="molecule type" value="Genomic_DNA"/>
</dbReference>
<feature type="compositionally biased region" description="Low complexity" evidence="3">
    <location>
        <begin position="211"/>
        <end position="221"/>
    </location>
</feature>
<dbReference type="PROSITE" id="PS51304">
    <property type="entry name" value="GALECTIN"/>
    <property type="match status" value="1"/>
</dbReference>
<evidence type="ECO:0000259" key="4">
    <source>
        <dbReference type="PROSITE" id="PS51304"/>
    </source>
</evidence>
<dbReference type="SMART" id="SM00276">
    <property type="entry name" value="GLECT"/>
    <property type="match status" value="1"/>
</dbReference>